<dbReference type="Gene3D" id="1.25.40.20">
    <property type="entry name" value="Ankyrin repeat-containing domain"/>
    <property type="match status" value="2"/>
</dbReference>
<evidence type="ECO:0000256" key="2">
    <source>
        <dbReference type="ARBA" id="ARBA00023043"/>
    </source>
</evidence>
<keyword evidence="1" id="KW-0677">Repeat</keyword>
<dbReference type="EMBL" id="JBEHCU010012839">
    <property type="protein sequence ID" value="KAL1375034.1"/>
    <property type="molecule type" value="Genomic_DNA"/>
</dbReference>
<dbReference type="Proteomes" id="UP001562425">
    <property type="component" value="Unassembled WGS sequence"/>
</dbReference>
<dbReference type="SUPFAM" id="SSF48403">
    <property type="entry name" value="Ankyrin repeat"/>
    <property type="match status" value="1"/>
</dbReference>
<proteinExistence type="predicted"/>
<comment type="caution">
    <text evidence="4">The sequence shown here is derived from an EMBL/GenBank/DDBJ whole genome shotgun (WGS) entry which is preliminary data.</text>
</comment>
<accession>A0ABD1CF63</accession>
<gene>
    <name evidence="4" type="ORF">pipiens_004760</name>
</gene>
<dbReference type="PROSITE" id="PS50297">
    <property type="entry name" value="ANK_REP_REGION"/>
    <property type="match status" value="2"/>
</dbReference>
<organism evidence="4 5">
    <name type="scientific">Culex pipiens pipiens</name>
    <name type="common">Northern house mosquito</name>
    <dbReference type="NCBI Taxonomy" id="38569"/>
    <lineage>
        <taxon>Eukaryota</taxon>
        <taxon>Metazoa</taxon>
        <taxon>Ecdysozoa</taxon>
        <taxon>Arthropoda</taxon>
        <taxon>Hexapoda</taxon>
        <taxon>Insecta</taxon>
        <taxon>Pterygota</taxon>
        <taxon>Neoptera</taxon>
        <taxon>Endopterygota</taxon>
        <taxon>Diptera</taxon>
        <taxon>Nematocera</taxon>
        <taxon>Culicoidea</taxon>
        <taxon>Culicidae</taxon>
        <taxon>Culicinae</taxon>
        <taxon>Culicini</taxon>
        <taxon>Culex</taxon>
        <taxon>Culex</taxon>
    </lineage>
</organism>
<feature type="repeat" description="ANK" evidence="3">
    <location>
        <begin position="285"/>
        <end position="317"/>
    </location>
</feature>
<evidence type="ECO:0000313" key="5">
    <source>
        <dbReference type="Proteomes" id="UP001562425"/>
    </source>
</evidence>
<dbReference type="PANTHER" id="PTHR24201:SF16">
    <property type="entry name" value="ANKYRIN-1-LIKE-RELATED"/>
    <property type="match status" value="1"/>
</dbReference>
<keyword evidence="2 3" id="KW-0040">ANK repeat</keyword>
<evidence type="ECO:0000256" key="3">
    <source>
        <dbReference type="PROSITE-ProRule" id="PRU00023"/>
    </source>
</evidence>
<sequence length="403" mass="45912">MANQVYKKDGTLGGARHGDSYQVHVLMLIFERAGQAENTFAEFRLATEMEAAGKFDDAVLNWRCGTESKWLLVQVKHKQKATKLTEASFFPVEDKEKAKGDFSVYKYLASMSDITHNDAIISKYEQDIPHFNHASFCEYFAAKCLFVRLTRMQRDQLKDFFVKPDGVRNAPKKQCIDDLYDLYHKVLRDYATVRKFFFMMAREDEECWKMLEDLLWSMRPYPLLWACEEGFAELVKRLLEEDPSIINFRTKQKETALHLSAAQGNDAICALLLNANVDKNAVGKNRLTALHVASSKGHFEVASILIARGASLSLGDRNLQTPLHLAAQAGHAKIVRLITKQGFDVNILNKSRWSALHLAIFNGHFERCSTPFCWGSTAERTRLTETVDVHAADTILLGQHTWR</sequence>
<evidence type="ECO:0000256" key="1">
    <source>
        <dbReference type="ARBA" id="ARBA00022737"/>
    </source>
</evidence>
<dbReference type="InterPro" id="IPR002110">
    <property type="entry name" value="Ankyrin_rpt"/>
</dbReference>
<feature type="repeat" description="ANK" evidence="3">
    <location>
        <begin position="318"/>
        <end position="350"/>
    </location>
</feature>
<dbReference type="PROSITE" id="PS50088">
    <property type="entry name" value="ANK_REPEAT"/>
    <property type="match status" value="3"/>
</dbReference>
<dbReference type="InterPro" id="IPR050776">
    <property type="entry name" value="Ank_Repeat/CDKN_Inhibitor"/>
</dbReference>
<dbReference type="PANTHER" id="PTHR24201">
    <property type="entry name" value="ANK_REP_REGION DOMAIN-CONTAINING PROTEIN"/>
    <property type="match status" value="1"/>
</dbReference>
<dbReference type="InterPro" id="IPR036770">
    <property type="entry name" value="Ankyrin_rpt-contain_sf"/>
</dbReference>
<protein>
    <submittedName>
        <fullName evidence="4">Uncharacterized protein</fullName>
    </submittedName>
</protein>
<keyword evidence="5" id="KW-1185">Reference proteome</keyword>
<dbReference type="Pfam" id="PF13637">
    <property type="entry name" value="Ank_4"/>
    <property type="match status" value="1"/>
</dbReference>
<dbReference type="AlphaFoldDB" id="A0ABD1CF63"/>
<reference evidence="4 5" key="1">
    <citation type="submission" date="2024-05" db="EMBL/GenBank/DDBJ databases">
        <title>Culex pipiens pipiens assembly and annotation.</title>
        <authorList>
            <person name="Alout H."/>
            <person name="Durand T."/>
        </authorList>
    </citation>
    <scope>NUCLEOTIDE SEQUENCE [LARGE SCALE GENOMIC DNA]</scope>
    <source>
        <strain evidence="4">HA-2024</strain>
        <tissue evidence="4">Whole body</tissue>
    </source>
</reference>
<evidence type="ECO:0000313" key="4">
    <source>
        <dbReference type="EMBL" id="KAL1375034.1"/>
    </source>
</evidence>
<feature type="repeat" description="ANK" evidence="3">
    <location>
        <begin position="252"/>
        <end position="284"/>
    </location>
</feature>
<name>A0ABD1CF63_CULPP</name>
<dbReference type="SMART" id="SM00248">
    <property type="entry name" value="ANK"/>
    <property type="match status" value="4"/>
</dbReference>
<dbReference type="Pfam" id="PF12796">
    <property type="entry name" value="Ank_2"/>
    <property type="match status" value="1"/>
</dbReference>